<gene>
    <name evidence="2" type="ORF">B0H41_005189</name>
</gene>
<evidence type="ECO:0000313" key="2">
    <source>
        <dbReference type="EMBL" id="NRT91510.1"/>
    </source>
</evidence>
<evidence type="ECO:0000256" key="1">
    <source>
        <dbReference type="SAM" id="MobiDB-lite"/>
    </source>
</evidence>
<dbReference type="InterPro" id="IPR025580">
    <property type="entry name" value="Gp46"/>
</dbReference>
<name>A0AAX0B863_CLOBE</name>
<reference evidence="2" key="2">
    <citation type="journal article" date="2022" name="Nat. Biotechnol.">
        <title>Carbon-negative production of acetone and isopropanol by gas fermentation at industrial pilot scale.</title>
        <authorList>
            <person name="Liew F.E."/>
            <person name="Nogle R."/>
            <person name="Abdalla T."/>
            <person name="Rasor B.J."/>
            <person name="Canter C."/>
            <person name="Jensen R.O."/>
            <person name="Wang L."/>
            <person name="Strutz J."/>
            <person name="Chirania P."/>
            <person name="De Tissera S."/>
            <person name="Mueller A.P."/>
            <person name="Ruan Z."/>
            <person name="Gao A."/>
            <person name="Tran L."/>
            <person name="Engle N.L."/>
            <person name="Bromley J.C."/>
            <person name="Daniell J."/>
            <person name="Conrado R."/>
            <person name="Tschaplinski T.J."/>
            <person name="Giannone R.J."/>
            <person name="Hettich R.L."/>
            <person name="Karim A.S."/>
            <person name="Simpson S.D."/>
            <person name="Brown S.D."/>
            <person name="Leang C."/>
            <person name="Jewett M.C."/>
            <person name="Kopke M."/>
        </authorList>
    </citation>
    <scope>NUCLEOTIDE SEQUENCE</scope>
    <source>
        <strain evidence="2">DJ080</strain>
    </source>
</reference>
<sequence length="202" mass="22547">MLKTELVKLIENLGDQDDVMETLKGIEGLSQTFDATKATIDDYKAMLENNAEVKGYYKSTFDSAVGEAVDSHDKKFNEEKLPKIIEEEIKKRSNEGKTPDQIKLDEALAEIQKIKVEKAQSEMKAKYTKVLSDKGFGTDWLDLIKLSDNEESNDKTIEKLSELYNTAVTKGINSKITENPPIPEKGQGLSKPKDAFVKGLGL</sequence>
<dbReference type="AlphaFoldDB" id="A0AAX0B863"/>
<dbReference type="Pfam" id="PF14265">
    <property type="entry name" value="DUF4355"/>
    <property type="match status" value="1"/>
</dbReference>
<proteinExistence type="predicted"/>
<dbReference type="EMBL" id="JABSWW010000001">
    <property type="protein sequence ID" value="NRT91510.1"/>
    <property type="molecule type" value="Genomic_DNA"/>
</dbReference>
<organism evidence="2 3">
    <name type="scientific">Clostridium beijerinckii</name>
    <name type="common">Clostridium MP</name>
    <dbReference type="NCBI Taxonomy" id="1520"/>
    <lineage>
        <taxon>Bacteria</taxon>
        <taxon>Bacillati</taxon>
        <taxon>Bacillota</taxon>
        <taxon>Clostridia</taxon>
        <taxon>Eubacteriales</taxon>
        <taxon>Clostridiaceae</taxon>
        <taxon>Clostridium</taxon>
    </lineage>
</organism>
<feature type="region of interest" description="Disordered" evidence="1">
    <location>
        <begin position="174"/>
        <end position="202"/>
    </location>
</feature>
<evidence type="ECO:0000313" key="3">
    <source>
        <dbReference type="Proteomes" id="UP001193748"/>
    </source>
</evidence>
<evidence type="ECO:0008006" key="4">
    <source>
        <dbReference type="Google" id="ProtNLM"/>
    </source>
</evidence>
<accession>A0AAX0B863</accession>
<dbReference type="Proteomes" id="UP001193748">
    <property type="component" value="Unassembled WGS sequence"/>
</dbReference>
<comment type="caution">
    <text evidence="2">The sequence shown here is derived from an EMBL/GenBank/DDBJ whole genome shotgun (WGS) entry which is preliminary data.</text>
</comment>
<dbReference type="RefSeq" id="WP_173711995.1">
    <property type="nucleotide sequence ID" value="NZ_CP107022.1"/>
</dbReference>
<reference evidence="2" key="1">
    <citation type="submission" date="2020-05" db="EMBL/GenBank/DDBJ databases">
        <authorList>
            <person name="Brown S."/>
            <person name="Huntemann M."/>
            <person name="Clum A."/>
            <person name="Spunde A."/>
            <person name="Palaniappan K."/>
            <person name="Ritter S."/>
            <person name="Mikhailova N."/>
            <person name="Chen I.-M."/>
            <person name="Stamatis D."/>
            <person name="Reddy T."/>
            <person name="O'Malley R."/>
            <person name="Daum C."/>
            <person name="Shapiro N."/>
            <person name="Ivanova N."/>
            <person name="Kyrpides N."/>
            <person name="Woyke T."/>
        </authorList>
    </citation>
    <scope>NUCLEOTIDE SEQUENCE</scope>
    <source>
        <strain evidence="2">DJ080</strain>
    </source>
</reference>
<protein>
    <recommendedName>
        <fullName evidence="4">DUF4355 domain-containing protein</fullName>
    </recommendedName>
</protein>